<dbReference type="OMA" id="ANHIMQY"/>
<evidence type="ECO:0000256" key="5">
    <source>
        <dbReference type="ARBA" id="ARBA00022833"/>
    </source>
</evidence>
<protein>
    <recommendedName>
        <fullName evidence="6">C2H2 type master regulator of conidiophore development brlA</fullName>
    </recommendedName>
</protein>
<feature type="domain" description="C2H2-type" evidence="9">
    <location>
        <begin position="539"/>
        <end position="566"/>
    </location>
</feature>
<keyword evidence="3" id="KW-0677">Repeat</keyword>
<dbReference type="Proteomes" id="UP000027238">
    <property type="component" value="Unassembled WGS sequence"/>
</dbReference>
<feature type="region of interest" description="Disordered" evidence="8">
    <location>
        <begin position="639"/>
        <end position="678"/>
    </location>
</feature>
<feature type="compositionally biased region" description="Basic residues" evidence="8">
    <location>
        <begin position="639"/>
        <end position="648"/>
    </location>
</feature>
<dbReference type="InterPro" id="IPR036236">
    <property type="entry name" value="Znf_C2H2_sf"/>
</dbReference>
<dbReference type="EMBL" id="JMSE01000907">
    <property type="protein sequence ID" value="KDN66694.1"/>
    <property type="molecule type" value="Genomic_DNA"/>
</dbReference>
<dbReference type="SUPFAM" id="SSF57667">
    <property type="entry name" value="beta-beta-alpha zinc fingers"/>
    <property type="match status" value="3"/>
</dbReference>
<feature type="compositionally biased region" description="Polar residues" evidence="8">
    <location>
        <begin position="652"/>
        <end position="666"/>
    </location>
</feature>
<feature type="domain" description="C2H2-type" evidence="9">
    <location>
        <begin position="507"/>
        <end position="538"/>
    </location>
</feature>
<dbReference type="FunFam" id="3.30.160.60:FF:001442">
    <property type="entry name" value="zinc finger protein 696"/>
    <property type="match status" value="1"/>
</dbReference>
<proteinExistence type="inferred from homology"/>
<dbReference type="PROSITE" id="PS50157">
    <property type="entry name" value="ZINC_FINGER_C2H2_2"/>
    <property type="match status" value="5"/>
</dbReference>
<evidence type="ECO:0000313" key="10">
    <source>
        <dbReference type="EMBL" id="KDN66694.1"/>
    </source>
</evidence>
<keyword evidence="11" id="KW-1185">Reference proteome</keyword>
<comment type="similarity">
    <text evidence="1">Belongs to the krueppel C2H2-type zinc-finger protein family.</text>
</comment>
<feature type="domain" description="C2H2-type" evidence="9">
    <location>
        <begin position="625"/>
        <end position="652"/>
    </location>
</feature>
<dbReference type="GO" id="GO:0000785">
    <property type="term" value="C:chromatin"/>
    <property type="evidence" value="ECO:0007669"/>
    <property type="project" value="TreeGrafter"/>
</dbReference>
<dbReference type="Gene3D" id="3.30.160.60">
    <property type="entry name" value="Classic Zinc Finger"/>
    <property type="match status" value="5"/>
</dbReference>
<dbReference type="eggNOG" id="KOG1721">
    <property type="taxonomic scope" value="Eukaryota"/>
</dbReference>
<evidence type="ECO:0000256" key="4">
    <source>
        <dbReference type="ARBA" id="ARBA00022771"/>
    </source>
</evidence>
<dbReference type="Pfam" id="PF00096">
    <property type="entry name" value="zf-C2H2"/>
    <property type="match status" value="2"/>
</dbReference>
<keyword evidence="5" id="KW-0862">Zinc</keyword>
<dbReference type="GO" id="GO:0000981">
    <property type="term" value="F:DNA-binding transcription factor activity, RNA polymerase II-specific"/>
    <property type="evidence" value="ECO:0007669"/>
    <property type="project" value="UniProtKB-ARBA"/>
</dbReference>
<feature type="region of interest" description="Disordered" evidence="8">
    <location>
        <begin position="428"/>
        <end position="460"/>
    </location>
</feature>
<dbReference type="GO" id="GO:0005667">
    <property type="term" value="C:transcription regulator complex"/>
    <property type="evidence" value="ECO:0007669"/>
    <property type="project" value="TreeGrafter"/>
</dbReference>
<reference evidence="11" key="1">
    <citation type="journal article" date="2014" name="Genome Announc.">
        <title>Draft genome sequence of Colletotrichum sublineola, a destructive pathogen of cultivated sorghum.</title>
        <authorList>
            <person name="Baroncelli R."/>
            <person name="Sanz-Martin J.M."/>
            <person name="Rech G.E."/>
            <person name="Sukno S.A."/>
            <person name="Thon M.R."/>
        </authorList>
    </citation>
    <scope>NUCLEOTIDE SEQUENCE [LARGE SCALE GENOMIC DNA]</scope>
    <source>
        <strain evidence="11">TX430BB</strain>
    </source>
</reference>
<dbReference type="STRING" id="1173701.A0A066XGE9"/>
<dbReference type="OrthoDB" id="3437960at2759"/>
<evidence type="ECO:0000256" key="7">
    <source>
        <dbReference type="PROSITE-ProRule" id="PRU00042"/>
    </source>
</evidence>
<feature type="domain" description="C2H2-type" evidence="9">
    <location>
        <begin position="567"/>
        <end position="596"/>
    </location>
</feature>
<dbReference type="FunFam" id="3.30.160.60:FF:002343">
    <property type="entry name" value="Zinc finger protein 33A"/>
    <property type="match status" value="1"/>
</dbReference>
<organism evidence="10 11">
    <name type="scientific">Colletotrichum sublineola</name>
    <name type="common">Sorghum anthracnose fungus</name>
    <dbReference type="NCBI Taxonomy" id="1173701"/>
    <lineage>
        <taxon>Eukaryota</taxon>
        <taxon>Fungi</taxon>
        <taxon>Dikarya</taxon>
        <taxon>Ascomycota</taxon>
        <taxon>Pezizomycotina</taxon>
        <taxon>Sordariomycetes</taxon>
        <taxon>Hypocreomycetidae</taxon>
        <taxon>Glomerellales</taxon>
        <taxon>Glomerellaceae</taxon>
        <taxon>Colletotrichum</taxon>
        <taxon>Colletotrichum graminicola species complex</taxon>
    </lineage>
</organism>
<feature type="compositionally biased region" description="Low complexity" evidence="8">
    <location>
        <begin position="440"/>
        <end position="459"/>
    </location>
</feature>
<dbReference type="AlphaFoldDB" id="A0A066XGE9"/>
<evidence type="ECO:0000256" key="1">
    <source>
        <dbReference type="ARBA" id="ARBA00006991"/>
    </source>
</evidence>
<evidence type="ECO:0000313" key="11">
    <source>
        <dbReference type="Proteomes" id="UP000027238"/>
    </source>
</evidence>
<evidence type="ECO:0000256" key="8">
    <source>
        <dbReference type="SAM" id="MobiDB-lite"/>
    </source>
</evidence>
<dbReference type="SMART" id="SM00355">
    <property type="entry name" value="ZnF_C2H2"/>
    <property type="match status" value="7"/>
</dbReference>
<keyword evidence="4 7" id="KW-0863">Zinc-finger</keyword>
<dbReference type="PROSITE" id="PS00028">
    <property type="entry name" value="ZINC_FINGER_C2H2_1"/>
    <property type="match status" value="4"/>
</dbReference>
<dbReference type="InterPro" id="IPR013087">
    <property type="entry name" value="Znf_C2H2_type"/>
</dbReference>
<evidence type="ECO:0000256" key="3">
    <source>
        <dbReference type="ARBA" id="ARBA00022737"/>
    </source>
</evidence>
<evidence type="ECO:0000256" key="6">
    <source>
        <dbReference type="ARBA" id="ARBA00044085"/>
    </source>
</evidence>
<dbReference type="HOGENOM" id="CLU_017543_0_0_1"/>
<feature type="domain" description="C2H2-type" evidence="9">
    <location>
        <begin position="597"/>
        <end position="624"/>
    </location>
</feature>
<comment type="caution">
    <text evidence="10">The sequence shown here is derived from an EMBL/GenBank/DDBJ whole genome shotgun (WGS) entry which is preliminary data.</text>
</comment>
<name>A0A066XGE9_COLSU</name>
<accession>A0A066XGE9</accession>
<dbReference type="GO" id="GO:0000978">
    <property type="term" value="F:RNA polymerase II cis-regulatory region sequence-specific DNA binding"/>
    <property type="evidence" value="ECO:0007669"/>
    <property type="project" value="TreeGrafter"/>
</dbReference>
<dbReference type="GO" id="GO:0008270">
    <property type="term" value="F:zinc ion binding"/>
    <property type="evidence" value="ECO:0007669"/>
    <property type="project" value="UniProtKB-KW"/>
</dbReference>
<evidence type="ECO:0000256" key="2">
    <source>
        <dbReference type="ARBA" id="ARBA00022723"/>
    </source>
</evidence>
<sequence length="678" mass="74885">MDDHQDGFPTAFDPSQPLFNSMPYSTMMPDHEHDHFLGGTLSISHDESCLDLKYDHIACKGPENNHQHHPVPNHNHPRINLNSIPMLQRRHHSISTMPGLPNFFDTKDQPPVGFGPNALMSPTAHVDFSAMIRTDSSLNVEDDSTSAACSSLGCNQCASDCGASEAGDVCRDAECGPACDDDECERAASSCEDAECLSRSLSEKDKAAAGVLASFGGENPLGQDAMATSSMPSLQTTHFFSDQSSFDNGVMATANRSSFHNTGLPSTMVQSMNMDGFYQCDLDSLPATYMDASMDGNFDWASLAAHIANEHFSGACVRPCLMEQNLPFDNTKCPMPHQVFAHPGQEYFCVPSDQANFVACGAEFNNTADLIQHIFTQHQHQHAEEEQIDFFSGVHPPTLPLMASQHQHTHTHSHSPGTIQVSRKVLRNRESSTISPVSRALTTSSPVTSPSTLPSVASPNTPEQFACKWHNEEGGKICEAAFLDDEALQNHCREQHLKHLTKTDKGFRCQWEGCSREGQFTQKSKLERHLQTHTGFKPVKCEICGLALSAKQSLAQHMRIHTGEKPWTCEHPGCEAAFKQQSALTMHMRTHTGEKPLTCEVCGKAFGESSNLSKHRKTHNVRGAFKCDFCDKDFHRLDQKRRHEKTHRSKENNSTAMDIETPQTLRKVQGGRVTKGTK</sequence>
<gene>
    <name evidence="10" type="ORF">CSUB01_01779</name>
</gene>
<dbReference type="PANTHER" id="PTHR14003:SF19">
    <property type="entry name" value="YY2 TRANSCRIPTION FACTOR"/>
    <property type="match status" value="1"/>
</dbReference>
<dbReference type="PANTHER" id="PTHR14003">
    <property type="entry name" value="TRANSCRIPTIONAL REPRESSOR PROTEIN YY"/>
    <property type="match status" value="1"/>
</dbReference>
<keyword evidence="2" id="KW-0479">Metal-binding</keyword>
<evidence type="ECO:0000259" key="9">
    <source>
        <dbReference type="PROSITE" id="PS50157"/>
    </source>
</evidence>
<dbReference type="FunFam" id="3.30.160.60:FF:000125">
    <property type="entry name" value="Putative zinc finger protein 143"/>
    <property type="match status" value="1"/>
</dbReference>